<feature type="compositionally biased region" description="Gly residues" evidence="1">
    <location>
        <begin position="181"/>
        <end position="191"/>
    </location>
</feature>
<feature type="region of interest" description="Disordered" evidence="1">
    <location>
        <begin position="250"/>
        <end position="270"/>
    </location>
</feature>
<evidence type="ECO:0000313" key="3">
    <source>
        <dbReference type="Proteomes" id="UP000007305"/>
    </source>
</evidence>
<protein>
    <submittedName>
        <fullName evidence="2">Uncharacterized protein</fullName>
    </submittedName>
</protein>
<feature type="compositionally biased region" description="Basic and acidic residues" evidence="1">
    <location>
        <begin position="257"/>
        <end position="268"/>
    </location>
</feature>
<reference evidence="2" key="3">
    <citation type="submission" date="2021-05" db="UniProtKB">
        <authorList>
            <consortium name="EnsemblPlants"/>
        </authorList>
    </citation>
    <scope>IDENTIFICATION</scope>
    <source>
        <strain evidence="2">cv. B73</strain>
    </source>
</reference>
<evidence type="ECO:0000256" key="1">
    <source>
        <dbReference type="SAM" id="MobiDB-lite"/>
    </source>
</evidence>
<feature type="region of interest" description="Disordered" evidence="1">
    <location>
        <begin position="86"/>
        <end position="118"/>
    </location>
</feature>
<dbReference type="Gramene" id="Zm00001eb266960_T001">
    <property type="protein sequence ID" value="Zm00001eb266960_P001"/>
    <property type="gene ID" value="Zm00001eb266960"/>
</dbReference>
<dbReference type="AlphaFoldDB" id="A0A804PRM7"/>
<dbReference type="InParanoid" id="A0A804PRM7"/>
<proteinExistence type="predicted"/>
<keyword evidence="3" id="KW-1185">Reference proteome</keyword>
<reference evidence="3" key="1">
    <citation type="journal article" date="2009" name="Science">
        <title>The B73 maize genome: complexity, diversity, and dynamics.</title>
        <authorList>
            <person name="Schnable P.S."/>
            <person name="Ware D."/>
            <person name="Fulton R.S."/>
            <person name="Stein J.C."/>
            <person name="Wei F."/>
            <person name="Pasternak S."/>
            <person name="Liang C."/>
            <person name="Zhang J."/>
            <person name="Fulton L."/>
            <person name="Graves T.A."/>
            <person name="Minx P."/>
            <person name="Reily A.D."/>
            <person name="Courtney L."/>
            <person name="Kruchowski S.S."/>
            <person name="Tomlinson C."/>
            <person name="Strong C."/>
            <person name="Delehaunty K."/>
            <person name="Fronick C."/>
            <person name="Courtney B."/>
            <person name="Rock S.M."/>
            <person name="Belter E."/>
            <person name="Du F."/>
            <person name="Kim K."/>
            <person name="Abbott R.M."/>
            <person name="Cotton M."/>
            <person name="Levy A."/>
            <person name="Marchetto P."/>
            <person name="Ochoa K."/>
            <person name="Jackson S.M."/>
            <person name="Gillam B."/>
            <person name="Chen W."/>
            <person name="Yan L."/>
            <person name="Higginbotham J."/>
            <person name="Cardenas M."/>
            <person name="Waligorski J."/>
            <person name="Applebaum E."/>
            <person name="Phelps L."/>
            <person name="Falcone J."/>
            <person name="Kanchi K."/>
            <person name="Thane T."/>
            <person name="Scimone A."/>
            <person name="Thane N."/>
            <person name="Henke J."/>
            <person name="Wang T."/>
            <person name="Ruppert J."/>
            <person name="Shah N."/>
            <person name="Rotter K."/>
            <person name="Hodges J."/>
            <person name="Ingenthron E."/>
            <person name="Cordes M."/>
            <person name="Kohlberg S."/>
            <person name="Sgro J."/>
            <person name="Delgado B."/>
            <person name="Mead K."/>
            <person name="Chinwalla A."/>
            <person name="Leonard S."/>
            <person name="Crouse K."/>
            <person name="Collura K."/>
            <person name="Kudrna D."/>
            <person name="Currie J."/>
            <person name="He R."/>
            <person name="Angelova A."/>
            <person name="Rajasekar S."/>
            <person name="Mueller T."/>
            <person name="Lomeli R."/>
            <person name="Scara G."/>
            <person name="Ko A."/>
            <person name="Delaney K."/>
            <person name="Wissotski M."/>
            <person name="Lopez G."/>
            <person name="Campos D."/>
            <person name="Braidotti M."/>
            <person name="Ashley E."/>
            <person name="Golser W."/>
            <person name="Kim H."/>
            <person name="Lee S."/>
            <person name="Lin J."/>
            <person name="Dujmic Z."/>
            <person name="Kim W."/>
            <person name="Talag J."/>
            <person name="Zuccolo A."/>
            <person name="Fan C."/>
            <person name="Sebastian A."/>
            <person name="Kramer M."/>
            <person name="Spiegel L."/>
            <person name="Nascimento L."/>
            <person name="Zutavern T."/>
            <person name="Miller B."/>
            <person name="Ambroise C."/>
            <person name="Muller S."/>
            <person name="Spooner W."/>
            <person name="Narechania A."/>
            <person name="Ren L."/>
            <person name="Wei S."/>
            <person name="Kumari S."/>
            <person name="Faga B."/>
            <person name="Levy M.J."/>
            <person name="McMahan L."/>
            <person name="Van Buren P."/>
            <person name="Vaughn M.W."/>
            <person name="Ying K."/>
            <person name="Yeh C.-T."/>
            <person name="Emrich S.J."/>
            <person name="Jia Y."/>
            <person name="Kalyanaraman A."/>
            <person name="Hsia A.-P."/>
            <person name="Barbazuk W.B."/>
            <person name="Baucom R.S."/>
            <person name="Brutnell T.P."/>
            <person name="Carpita N.C."/>
            <person name="Chaparro C."/>
            <person name="Chia J.-M."/>
            <person name="Deragon J.-M."/>
            <person name="Estill J.C."/>
            <person name="Fu Y."/>
            <person name="Jeddeloh J.A."/>
            <person name="Han Y."/>
            <person name="Lee H."/>
            <person name="Li P."/>
            <person name="Lisch D.R."/>
            <person name="Liu S."/>
            <person name="Liu Z."/>
            <person name="Nagel D.H."/>
            <person name="McCann M.C."/>
            <person name="SanMiguel P."/>
            <person name="Myers A.M."/>
            <person name="Nettleton D."/>
            <person name="Nguyen J."/>
            <person name="Penning B.W."/>
            <person name="Ponnala L."/>
            <person name="Schneider K.L."/>
            <person name="Schwartz D.C."/>
            <person name="Sharma A."/>
            <person name="Soderlund C."/>
            <person name="Springer N.M."/>
            <person name="Sun Q."/>
            <person name="Wang H."/>
            <person name="Waterman M."/>
            <person name="Westerman R."/>
            <person name="Wolfgruber T.K."/>
            <person name="Yang L."/>
            <person name="Yu Y."/>
            <person name="Zhang L."/>
            <person name="Zhou S."/>
            <person name="Zhu Q."/>
            <person name="Bennetzen J.L."/>
            <person name="Dawe R.K."/>
            <person name="Jiang J."/>
            <person name="Jiang N."/>
            <person name="Presting G.G."/>
            <person name="Wessler S.R."/>
            <person name="Aluru S."/>
            <person name="Martienssen R.A."/>
            <person name="Clifton S.W."/>
            <person name="McCombie W.R."/>
            <person name="Wing R.A."/>
            <person name="Wilson R.K."/>
        </authorList>
    </citation>
    <scope>NUCLEOTIDE SEQUENCE [LARGE SCALE GENOMIC DNA]</scope>
    <source>
        <strain evidence="3">cv. B73</strain>
    </source>
</reference>
<evidence type="ECO:0000313" key="2">
    <source>
        <dbReference type="EnsemblPlants" id="Zm00001eb266960_P001"/>
    </source>
</evidence>
<accession>A0A804PRM7</accession>
<dbReference type="EnsemblPlants" id="Zm00001eb266960_T001">
    <property type="protein sequence ID" value="Zm00001eb266960_P001"/>
    <property type="gene ID" value="Zm00001eb266960"/>
</dbReference>
<organism evidence="2 3">
    <name type="scientific">Zea mays</name>
    <name type="common">Maize</name>
    <dbReference type="NCBI Taxonomy" id="4577"/>
    <lineage>
        <taxon>Eukaryota</taxon>
        <taxon>Viridiplantae</taxon>
        <taxon>Streptophyta</taxon>
        <taxon>Embryophyta</taxon>
        <taxon>Tracheophyta</taxon>
        <taxon>Spermatophyta</taxon>
        <taxon>Magnoliopsida</taxon>
        <taxon>Liliopsida</taxon>
        <taxon>Poales</taxon>
        <taxon>Poaceae</taxon>
        <taxon>PACMAD clade</taxon>
        <taxon>Panicoideae</taxon>
        <taxon>Andropogonodae</taxon>
        <taxon>Andropogoneae</taxon>
        <taxon>Tripsacinae</taxon>
        <taxon>Zea</taxon>
    </lineage>
</organism>
<dbReference type="Proteomes" id="UP000007305">
    <property type="component" value="Chromosome 6"/>
</dbReference>
<feature type="region of interest" description="Disordered" evidence="1">
    <location>
        <begin position="30"/>
        <end position="70"/>
    </location>
</feature>
<feature type="compositionally biased region" description="Acidic residues" evidence="1">
    <location>
        <begin position="41"/>
        <end position="50"/>
    </location>
</feature>
<sequence length="382" mass="37968">MPVLEPPAGAPAPGAMAERVVVELRHGVGARGGRGVAAPEAGEDVAEEAADGAPVRGRGLPGPPRDPPGRAAAVEPGAVHLRVHDGELPLLGRPPAGESTDREPTAGEPPDGEPDRGLLLLLKGDGVGGHLVAADGAGVAEREPWEDAVGVVDVGAGHFPGLGAQVEGLLADGAVRVGGGDGDNGHGLDGGLGRRRRGVAGAGRQPAGGLDLRQLVQQALEARAHEEVGHGLRERAEARPRAVVVQELEAGGGGRGATEHDDGVEGRGRAGVGGVVRAGAAEVGRSWRRRAHLLEEAAAAGGAGGGGERGGGAHEAVALVAPVGGGGRWKACGGRGGRHRHRKAGSDLGYFQLQAAAAEAEEGLVVGGETKGPCILLPARSD</sequence>
<name>A0A804PRM7_MAIZE</name>
<reference evidence="2" key="2">
    <citation type="submission" date="2019-07" db="EMBL/GenBank/DDBJ databases">
        <authorList>
            <person name="Seetharam A."/>
            <person name="Woodhouse M."/>
            <person name="Cannon E."/>
        </authorList>
    </citation>
    <scope>NUCLEOTIDE SEQUENCE [LARGE SCALE GENOMIC DNA]</scope>
    <source>
        <strain evidence="2">cv. B73</strain>
    </source>
</reference>
<feature type="region of interest" description="Disordered" evidence="1">
    <location>
        <begin position="181"/>
        <end position="206"/>
    </location>
</feature>